<accession>A0AAQ3R961</accession>
<dbReference type="PANTHER" id="PTHR15111:SF0">
    <property type="entry name" value="UNCONVENTIONAL PREFOLDIN RPB5 INTERACTOR 1"/>
    <property type="match status" value="1"/>
</dbReference>
<feature type="region of interest" description="Disordered" evidence="2">
    <location>
        <begin position="272"/>
        <end position="369"/>
    </location>
</feature>
<protein>
    <recommendedName>
        <fullName evidence="3">DUF3835 domain-containing protein</fullName>
    </recommendedName>
</protein>
<feature type="compositionally biased region" description="Basic and acidic residues" evidence="2">
    <location>
        <begin position="329"/>
        <end position="341"/>
    </location>
</feature>
<feature type="region of interest" description="Disordered" evidence="2">
    <location>
        <begin position="389"/>
        <end position="459"/>
    </location>
</feature>
<feature type="compositionally biased region" description="Acidic residues" evidence="2">
    <location>
        <begin position="636"/>
        <end position="645"/>
    </location>
</feature>
<feature type="compositionally biased region" description="Acidic residues" evidence="2">
    <location>
        <begin position="391"/>
        <end position="410"/>
    </location>
</feature>
<evidence type="ECO:0000256" key="1">
    <source>
        <dbReference type="SAM" id="Coils"/>
    </source>
</evidence>
<gene>
    <name evidence="4" type="ORF">R9X50_00550400</name>
</gene>
<organism evidence="4 5">
    <name type="scientific">Acrodontium crateriforme</name>
    <dbReference type="NCBI Taxonomy" id="150365"/>
    <lineage>
        <taxon>Eukaryota</taxon>
        <taxon>Fungi</taxon>
        <taxon>Dikarya</taxon>
        <taxon>Ascomycota</taxon>
        <taxon>Pezizomycotina</taxon>
        <taxon>Dothideomycetes</taxon>
        <taxon>Dothideomycetidae</taxon>
        <taxon>Mycosphaerellales</taxon>
        <taxon>Teratosphaeriaceae</taxon>
        <taxon>Acrodontium</taxon>
    </lineage>
</organism>
<dbReference type="Pfam" id="PF12927">
    <property type="entry name" value="DUF3835"/>
    <property type="match status" value="1"/>
</dbReference>
<keyword evidence="1" id="KW-0175">Coiled coil</keyword>
<feature type="compositionally biased region" description="Polar residues" evidence="2">
    <location>
        <begin position="289"/>
        <end position="301"/>
    </location>
</feature>
<evidence type="ECO:0000313" key="5">
    <source>
        <dbReference type="Proteomes" id="UP001303373"/>
    </source>
</evidence>
<dbReference type="InterPro" id="IPR039553">
    <property type="entry name" value="Prefoldin-like"/>
</dbReference>
<dbReference type="InterPro" id="IPR052255">
    <property type="entry name" value="RNA_pol_II_subunit5-mediator"/>
</dbReference>
<proteinExistence type="predicted"/>
<dbReference type="Pfam" id="PF13758">
    <property type="entry name" value="Prefoldin_3"/>
    <property type="match status" value="1"/>
</dbReference>
<dbReference type="GO" id="GO:0003714">
    <property type="term" value="F:transcription corepressor activity"/>
    <property type="evidence" value="ECO:0007669"/>
    <property type="project" value="TreeGrafter"/>
</dbReference>
<evidence type="ECO:0000256" key="2">
    <source>
        <dbReference type="SAM" id="MobiDB-lite"/>
    </source>
</evidence>
<feature type="region of interest" description="Disordered" evidence="2">
    <location>
        <begin position="626"/>
        <end position="650"/>
    </location>
</feature>
<feature type="region of interest" description="Disordered" evidence="2">
    <location>
        <begin position="474"/>
        <end position="609"/>
    </location>
</feature>
<evidence type="ECO:0000259" key="3">
    <source>
        <dbReference type="Pfam" id="PF12927"/>
    </source>
</evidence>
<feature type="compositionally biased region" description="Basic and acidic residues" evidence="2">
    <location>
        <begin position="491"/>
        <end position="503"/>
    </location>
</feature>
<dbReference type="PANTHER" id="PTHR15111">
    <property type="entry name" value="RNA POLYMERASE II SUBUNIT 5-MEDIATING PROTEIN NNX3"/>
    <property type="match status" value="1"/>
</dbReference>
<dbReference type="GO" id="GO:0003682">
    <property type="term" value="F:chromatin binding"/>
    <property type="evidence" value="ECO:0007669"/>
    <property type="project" value="TreeGrafter"/>
</dbReference>
<dbReference type="AlphaFoldDB" id="A0AAQ3R961"/>
<dbReference type="GO" id="GO:0019212">
    <property type="term" value="F:phosphatase inhibitor activity"/>
    <property type="evidence" value="ECO:0007669"/>
    <property type="project" value="TreeGrafter"/>
</dbReference>
<dbReference type="EMBL" id="CP138587">
    <property type="protein sequence ID" value="WPH02639.1"/>
    <property type="molecule type" value="Genomic_DNA"/>
</dbReference>
<sequence>MDLSRVEVQRQALEVNLQQLRQSLKHWQTLDAEYEGLKEAVLVDPVGLDSAALQQIATTYDGELVDEKTILELTGLDKDSPRSAQQIATLVEKRQEYVQSNIDTLQRRFFDAEAKLEEFDFAASRDSETGLPLTEILEELDDDDNVISSTLSQPEATTSKLVESLRKAGLSADDVGLSSGNTEPLKPAITNIAPSISPHGGLSDKYANWNPSETGADNDEQHGANKTPTRKKSVSFAADTKESVEMVRIDSDEGKKSVSFADKVAVAPAAPLPDSRSVSFSTDVEEIPSQASGSTVTSKDVSPTVIGGVPQSSSEATTPSVSSMAQSDLQKDLRASFKPGEKVIQINDDDELEGEQVVLPENETEEEARTRREMLDYHLHEVGHIVAQINLDDDGYGEEYDDDEEEDDDESSRYAGSTHPDDEDTPYTSNHSDFDNDDDDDDEEDEFGRTKRRVITDEYRKEMMEMEKRLIGNLGAEPQDEDLAGMEIDPSDVRRLVIRDKPESLSSATSESNEKKPNGGKKRVSFAEEVDIAAEAEPTPIKAQKHHQGENAAPVSVTIAERQIKSKPRTFDPDDTPTGPAGRTLAETLVERPSVAAPLAGPSEDDPVMQRRELAAEYYRRRNDMIKQQGGFKKDEDDEEENGELMEERDGKLKKVSRFRAARMKPPI</sequence>
<dbReference type="InterPro" id="IPR024325">
    <property type="entry name" value="DUF3835"/>
</dbReference>
<feature type="compositionally biased region" description="Acidic residues" evidence="2">
    <location>
        <begin position="435"/>
        <end position="446"/>
    </location>
</feature>
<dbReference type="Proteomes" id="UP001303373">
    <property type="component" value="Chromosome 8"/>
</dbReference>
<feature type="domain" description="DUF3835" evidence="3">
    <location>
        <begin position="585"/>
        <end position="664"/>
    </location>
</feature>
<dbReference type="GO" id="GO:0000122">
    <property type="term" value="P:negative regulation of transcription by RNA polymerase II"/>
    <property type="evidence" value="ECO:0007669"/>
    <property type="project" value="TreeGrafter"/>
</dbReference>
<name>A0AAQ3R961_9PEZI</name>
<evidence type="ECO:0000313" key="4">
    <source>
        <dbReference type="EMBL" id="WPH02639.1"/>
    </source>
</evidence>
<reference evidence="4 5" key="1">
    <citation type="submission" date="2023-11" db="EMBL/GenBank/DDBJ databases">
        <title>An acidophilic fungus is an integral part of prey digestion in a carnivorous sundew plant.</title>
        <authorList>
            <person name="Tsai I.J."/>
        </authorList>
    </citation>
    <scope>NUCLEOTIDE SEQUENCE [LARGE SCALE GENOMIC DNA]</scope>
    <source>
        <strain evidence="4">169a</strain>
    </source>
</reference>
<feature type="coiled-coil region" evidence="1">
    <location>
        <begin position="3"/>
        <end position="30"/>
    </location>
</feature>
<keyword evidence="5" id="KW-1185">Reference proteome</keyword>
<feature type="compositionally biased region" description="Low complexity" evidence="2">
    <location>
        <begin position="312"/>
        <end position="323"/>
    </location>
</feature>
<feature type="region of interest" description="Disordered" evidence="2">
    <location>
        <begin position="177"/>
        <end position="237"/>
    </location>
</feature>